<dbReference type="GeneID" id="17323220"/>
<protein>
    <recommendedName>
        <fullName evidence="2">RCK N-terminal domain-containing protein</fullName>
    </recommendedName>
</protein>
<proteinExistence type="predicted"/>
<dbReference type="InterPro" id="IPR003148">
    <property type="entry name" value="RCK_N"/>
</dbReference>
<dbReference type="KEGG" id="ccp:CHC_T00004129001"/>
<dbReference type="AlphaFoldDB" id="R7QC79"/>
<dbReference type="Proteomes" id="UP000012073">
    <property type="component" value="Unassembled WGS sequence"/>
</dbReference>
<dbReference type="RefSeq" id="XP_005715503.1">
    <property type="nucleotide sequence ID" value="XM_005715446.1"/>
</dbReference>
<dbReference type="Pfam" id="PF22614">
    <property type="entry name" value="Slo-like_RCK"/>
    <property type="match status" value="1"/>
</dbReference>
<accession>R7QC79</accession>
<dbReference type="InterPro" id="IPR044849">
    <property type="entry name" value="CASTOR/POLLUX/SYM8-like"/>
</dbReference>
<name>R7QC79_CHOCR</name>
<dbReference type="PhylomeDB" id="R7QC79"/>
<dbReference type="GO" id="GO:0006813">
    <property type="term" value="P:potassium ion transport"/>
    <property type="evidence" value="ECO:0007669"/>
    <property type="project" value="InterPro"/>
</dbReference>
<dbReference type="Gene3D" id="3.40.50.720">
    <property type="entry name" value="NAD(P)-binding Rossmann-like Domain"/>
    <property type="match status" value="1"/>
</dbReference>
<evidence type="ECO:0000313" key="4">
    <source>
        <dbReference type="Proteomes" id="UP000012073"/>
    </source>
</evidence>
<dbReference type="EMBL" id="HG001741">
    <property type="protein sequence ID" value="CDF35684.1"/>
    <property type="molecule type" value="Genomic_DNA"/>
</dbReference>
<dbReference type="PANTHER" id="PTHR31563:SF10">
    <property type="entry name" value="ION CHANNEL POLLUX-RELATED"/>
    <property type="match status" value="1"/>
</dbReference>
<reference evidence="4" key="1">
    <citation type="journal article" date="2013" name="Proc. Natl. Acad. Sci. U.S.A.">
        <title>Genome structure and metabolic features in the red seaweed Chondrus crispus shed light on evolution of the Archaeplastida.</title>
        <authorList>
            <person name="Collen J."/>
            <person name="Porcel B."/>
            <person name="Carre W."/>
            <person name="Ball S.G."/>
            <person name="Chaparro C."/>
            <person name="Tonon T."/>
            <person name="Barbeyron T."/>
            <person name="Michel G."/>
            <person name="Noel B."/>
            <person name="Valentin K."/>
            <person name="Elias M."/>
            <person name="Artiguenave F."/>
            <person name="Arun A."/>
            <person name="Aury J.M."/>
            <person name="Barbosa-Neto J.F."/>
            <person name="Bothwell J.H."/>
            <person name="Bouget F.Y."/>
            <person name="Brillet L."/>
            <person name="Cabello-Hurtado F."/>
            <person name="Capella-Gutierrez S."/>
            <person name="Charrier B."/>
            <person name="Cladiere L."/>
            <person name="Cock J.M."/>
            <person name="Coelho S.M."/>
            <person name="Colleoni C."/>
            <person name="Czjzek M."/>
            <person name="Da Silva C."/>
            <person name="Delage L."/>
            <person name="Denoeud F."/>
            <person name="Deschamps P."/>
            <person name="Dittami S.M."/>
            <person name="Gabaldon T."/>
            <person name="Gachon C.M."/>
            <person name="Groisillier A."/>
            <person name="Herve C."/>
            <person name="Jabbari K."/>
            <person name="Katinka M."/>
            <person name="Kloareg B."/>
            <person name="Kowalczyk N."/>
            <person name="Labadie K."/>
            <person name="Leblanc C."/>
            <person name="Lopez P.J."/>
            <person name="McLachlan D.H."/>
            <person name="Meslet-Cladiere L."/>
            <person name="Moustafa A."/>
            <person name="Nehr Z."/>
            <person name="Nyvall Collen P."/>
            <person name="Panaud O."/>
            <person name="Partensky F."/>
            <person name="Poulain J."/>
            <person name="Rensing S.A."/>
            <person name="Rousvoal S."/>
            <person name="Samson G."/>
            <person name="Symeonidi A."/>
            <person name="Weissenbach J."/>
            <person name="Zambounis A."/>
            <person name="Wincker P."/>
            <person name="Boyen C."/>
        </authorList>
    </citation>
    <scope>NUCLEOTIDE SEQUENCE [LARGE SCALE GENOMIC DNA]</scope>
    <source>
        <strain evidence="4">cv. Stackhouse</strain>
    </source>
</reference>
<organism evidence="3 4">
    <name type="scientific">Chondrus crispus</name>
    <name type="common">Carrageen Irish moss</name>
    <name type="synonym">Polymorpha crispa</name>
    <dbReference type="NCBI Taxonomy" id="2769"/>
    <lineage>
        <taxon>Eukaryota</taxon>
        <taxon>Rhodophyta</taxon>
        <taxon>Florideophyceae</taxon>
        <taxon>Rhodymeniophycidae</taxon>
        <taxon>Gigartinales</taxon>
        <taxon>Gigartinaceae</taxon>
        <taxon>Chondrus</taxon>
    </lineage>
</organism>
<feature type="transmembrane region" description="Helical" evidence="1">
    <location>
        <begin position="235"/>
        <end position="253"/>
    </location>
</feature>
<evidence type="ECO:0000256" key="1">
    <source>
        <dbReference type="SAM" id="Phobius"/>
    </source>
</evidence>
<keyword evidence="4" id="KW-1185">Reference proteome</keyword>
<dbReference type="OrthoDB" id="414047at2759"/>
<dbReference type="PANTHER" id="PTHR31563">
    <property type="entry name" value="ION CHANNEL POLLUX-RELATED"/>
    <property type="match status" value="1"/>
</dbReference>
<feature type="domain" description="RCK N-terminal" evidence="2">
    <location>
        <begin position="330"/>
        <end position="438"/>
    </location>
</feature>
<evidence type="ECO:0000313" key="3">
    <source>
        <dbReference type="EMBL" id="CDF35684.1"/>
    </source>
</evidence>
<sequence>MFYSCFNPILSILELMDAYQRPYKYGKAALSSPLTRIAANQRRRLTPIPLTAIWEYLTDLISIPLTSGQTTSLKQPSTFWVIPPSSRPRPSPPNRLIMNAAFLPPATLVSRRPTLVRPCSRLTIPLPRPSSLTMSASAPLKPLRNLALLATAAIALRLPTPAAAAAPPLPPTASISTPLTTHNLARPSNLATAICARPAGASVVPLATVTSSVSVTDRIAFWAGEFLMWNPAARVIALLGVTLVCMYLGSFLYKFADPKRTEAASPFWHSVRAIANPLEDDWDNNLLRTTSIVLAGVGMIVFAIMVGMVTESVESAVQNVDGEMSPVILSNHVLVCGWSPHVSEILRDVNRVQHLKVVVLANPDQKDEMKDNLRASFSPEDRKKMRIIYRPGAPIVQEDLDRVGANRASKILIVNNRQGSSVDADRKVLSRALALRKNLPDFNGDIIAEIHNVRDEGILRSILSSTKARSVETVNADQLLFRFMAQAIRQPGLADVVATLMGENPSHIFHVKAAADAAPQLVGSSYSDLRPSSVPGSILCGVFDNSGNVQVGISQAGRSESDKLKPDTKLLLLGTSEKPGTTESDVVHFSPSTTSRMLKYGERLTRSEKREAESYLICGWRDDMQDMLVELDGILPSGSHITILDEDTPDVIPKKFDNLSITCLKKRPDLFENLESVLAAKAKPFDHVVLLGSVFGDDDAPTLTVNYDEDSRTLASLVYVNDLLQKQHEHAVSKNHDPKSTVVTVEFASERVASMAKEQQNVTTAILPQNLSSKIAAQTVRESRLNPVWRELLSQAGREVYLRPCGIYKNMPKEPTAFAAVTDKLAKTDGDIVIGFVSKDGRVVINPQQANRFKNRLWDKQDMLIPRRGDPNR</sequence>
<keyword evidence="1" id="KW-0812">Transmembrane</keyword>
<feature type="transmembrane region" description="Helical" evidence="1">
    <location>
        <begin position="292"/>
        <end position="310"/>
    </location>
</feature>
<keyword evidence="1" id="KW-1133">Transmembrane helix</keyword>
<dbReference type="Gramene" id="CDF35684">
    <property type="protein sequence ID" value="CDF35684"/>
    <property type="gene ID" value="CHC_T00004129001"/>
</dbReference>
<keyword evidence="1" id="KW-0472">Membrane</keyword>
<gene>
    <name evidence="3" type="ORF">CHC_T00004129001</name>
</gene>
<evidence type="ECO:0000259" key="2">
    <source>
        <dbReference type="Pfam" id="PF22614"/>
    </source>
</evidence>